<dbReference type="AlphaFoldDB" id="A0A316HFF4"/>
<proteinExistence type="predicted"/>
<gene>
    <name evidence="2" type="ORF">LX99_01765</name>
</gene>
<dbReference type="InterPro" id="IPR011990">
    <property type="entry name" value="TPR-like_helical_dom_sf"/>
</dbReference>
<evidence type="ECO:0000256" key="1">
    <source>
        <dbReference type="SAM" id="SignalP"/>
    </source>
</evidence>
<keyword evidence="3" id="KW-1185">Reference proteome</keyword>
<dbReference type="Gene3D" id="1.25.40.10">
    <property type="entry name" value="Tetratricopeptide repeat domain"/>
    <property type="match status" value="2"/>
</dbReference>
<evidence type="ECO:0000313" key="3">
    <source>
        <dbReference type="Proteomes" id="UP000245678"/>
    </source>
</evidence>
<dbReference type="RefSeq" id="WP_109607500.1">
    <property type="nucleotide sequence ID" value="NZ_QGHA01000002.1"/>
</dbReference>
<keyword evidence="1" id="KW-0732">Signal</keyword>
<accession>A0A316HFF4</accession>
<protein>
    <submittedName>
        <fullName evidence="2">Tetratricopeptide repeat</fullName>
    </submittedName>
</protein>
<name>A0A316HFF4_9SPHI</name>
<dbReference type="Proteomes" id="UP000245678">
    <property type="component" value="Unassembled WGS sequence"/>
</dbReference>
<dbReference type="SUPFAM" id="SSF48452">
    <property type="entry name" value="TPR-like"/>
    <property type="match status" value="2"/>
</dbReference>
<feature type="signal peptide" evidence="1">
    <location>
        <begin position="1"/>
        <end position="20"/>
    </location>
</feature>
<feature type="chain" id="PRO_5016362366" evidence="1">
    <location>
        <begin position="21"/>
        <end position="420"/>
    </location>
</feature>
<organism evidence="2 3">
    <name type="scientific">Mucilaginibacter oryzae</name>
    <dbReference type="NCBI Taxonomy" id="468058"/>
    <lineage>
        <taxon>Bacteria</taxon>
        <taxon>Pseudomonadati</taxon>
        <taxon>Bacteroidota</taxon>
        <taxon>Sphingobacteriia</taxon>
        <taxon>Sphingobacteriales</taxon>
        <taxon>Sphingobacteriaceae</taxon>
        <taxon>Mucilaginibacter</taxon>
    </lineage>
</organism>
<reference evidence="2 3" key="1">
    <citation type="submission" date="2018-05" db="EMBL/GenBank/DDBJ databases">
        <title>Genomic Encyclopedia of Archaeal and Bacterial Type Strains, Phase II (KMG-II): from individual species to whole genera.</title>
        <authorList>
            <person name="Goeker M."/>
        </authorList>
    </citation>
    <scope>NUCLEOTIDE SEQUENCE [LARGE SCALE GENOMIC DNA]</scope>
    <source>
        <strain evidence="2 3">DSM 19975</strain>
    </source>
</reference>
<evidence type="ECO:0000313" key="2">
    <source>
        <dbReference type="EMBL" id="PWK79308.1"/>
    </source>
</evidence>
<dbReference type="EMBL" id="QGHA01000002">
    <property type="protein sequence ID" value="PWK79308.1"/>
    <property type="molecule type" value="Genomic_DNA"/>
</dbReference>
<sequence length="420" mass="45739">MKIKLLMAGLLGLVSATAFAQKGELNTAKEEYEKYSGLRGQAAMATMANKSLSTAKESIDKAAANEKTATMPLTYAVKGSIYSALALQDTVAATSLPLFNTAEEALKKAKEVDTKGDNAKMINDAYLNLAQYQLTKGVKEYSAGKYDQAYKSFDFYRTVAPEDTNAIYYTGLAAANAKNYPAAITNYTKLLTTNFSKNQTTYLDLSSLYLASKDTTNALKTVTDGVAKYPANSELRKREIEISLQTGKEKEVVDKIQAALANDPKNKTLYYYAGLTYSQAGDGYANSAKTAKDPATKTKLQASKAEAYGKAGEMYKKALELDPNYFEANLNLGYIILNPAIDSYNAANKLPANKQKEYDAAIAKAKAQFDLAKPYLLKAVELQPKSLDALQNLRTYYQGVRDDANAAKIKAQIDALPANQ</sequence>
<comment type="caution">
    <text evidence="2">The sequence shown here is derived from an EMBL/GenBank/DDBJ whole genome shotgun (WGS) entry which is preliminary data.</text>
</comment>